<dbReference type="EMBL" id="JACHXY010000003">
    <property type="protein sequence ID" value="MBB3159297.1"/>
    <property type="molecule type" value="Genomic_DNA"/>
</dbReference>
<dbReference type="AlphaFoldDB" id="A0A7W5GHI9"/>
<proteinExistence type="predicted"/>
<reference evidence="2 3" key="1">
    <citation type="submission" date="2020-08" db="EMBL/GenBank/DDBJ databases">
        <title>Genomic Encyclopedia of Type Strains, Phase III (KMG-III): the genomes of soil and plant-associated and newly described type strains.</title>
        <authorList>
            <person name="Whitman W."/>
        </authorList>
    </citation>
    <scope>NUCLEOTIDE SEQUENCE [LARGE SCALE GENOMIC DNA]</scope>
    <source>
        <strain evidence="2 3">CECT 8356</strain>
    </source>
</reference>
<evidence type="ECO:0000313" key="2">
    <source>
        <dbReference type="EMBL" id="MBB3159297.1"/>
    </source>
</evidence>
<feature type="compositionally biased region" description="Low complexity" evidence="1">
    <location>
        <begin position="10"/>
        <end position="27"/>
    </location>
</feature>
<sequence length="105" mass="11020">MSDATRAPEPSSGPDGGADAADSVGGAVHRDRKTPQPGEQSEPAMDMHPTDDEARIRGVIVQTRADVGDKSEERIADVLRQRFAEVGLDLGDDRIRALAAEVAGG</sequence>
<accession>A0A7W5GHI9</accession>
<feature type="region of interest" description="Disordered" evidence="1">
    <location>
        <begin position="1"/>
        <end position="54"/>
    </location>
</feature>
<gene>
    <name evidence="2" type="ORF">FHS07_003015</name>
</gene>
<comment type="caution">
    <text evidence="2">The sequence shown here is derived from an EMBL/GenBank/DDBJ whole genome shotgun (WGS) entry which is preliminary data.</text>
</comment>
<organism evidence="2 3">
    <name type="scientific">Microbacterium proteolyticum</name>
    <dbReference type="NCBI Taxonomy" id="1572644"/>
    <lineage>
        <taxon>Bacteria</taxon>
        <taxon>Bacillati</taxon>
        <taxon>Actinomycetota</taxon>
        <taxon>Actinomycetes</taxon>
        <taxon>Micrococcales</taxon>
        <taxon>Microbacteriaceae</taxon>
        <taxon>Microbacterium</taxon>
    </lineage>
</organism>
<evidence type="ECO:0000256" key="1">
    <source>
        <dbReference type="SAM" id="MobiDB-lite"/>
    </source>
</evidence>
<evidence type="ECO:0000313" key="3">
    <source>
        <dbReference type="Proteomes" id="UP000543579"/>
    </source>
</evidence>
<dbReference type="Proteomes" id="UP000543579">
    <property type="component" value="Unassembled WGS sequence"/>
</dbReference>
<dbReference type="RefSeq" id="WP_183420671.1">
    <property type="nucleotide sequence ID" value="NZ_JACHXY010000003.1"/>
</dbReference>
<protein>
    <submittedName>
        <fullName evidence="2">Uncharacterized protein</fullName>
    </submittedName>
</protein>
<name>A0A7W5GHI9_9MICO</name>